<evidence type="ECO:0000313" key="2">
    <source>
        <dbReference type="Proteomes" id="UP000489600"/>
    </source>
</evidence>
<dbReference type="EMBL" id="CABITT030000001">
    <property type="protein sequence ID" value="VVA92683.1"/>
    <property type="molecule type" value="Genomic_DNA"/>
</dbReference>
<proteinExistence type="predicted"/>
<keyword evidence="2" id="KW-1185">Reference proteome</keyword>
<evidence type="ECO:0000313" key="1">
    <source>
        <dbReference type="EMBL" id="VVA92683.1"/>
    </source>
</evidence>
<dbReference type="Proteomes" id="UP000489600">
    <property type="component" value="Unassembled WGS sequence"/>
</dbReference>
<gene>
    <name evidence="1" type="ORF">ANE_LOCUS3128</name>
</gene>
<protein>
    <submittedName>
        <fullName evidence="1">Uncharacterized protein</fullName>
    </submittedName>
</protein>
<organism evidence="1 2">
    <name type="scientific">Arabis nemorensis</name>
    <dbReference type="NCBI Taxonomy" id="586526"/>
    <lineage>
        <taxon>Eukaryota</taxon>
        <taxon>Viridiplantae</taxon>
        <taxon>Streptophyta</taxon>
        <taxon>Embryophyta</taxon>
        <taxon>Tracheophyta</taxon>
        <taxon>Spermatophyta</taxon>
        <taxon>Magnoliopsida</taxon>
        <taxon>eudicotyledons</taxon>
        <taxon>Gunneridae</taxon>
        <taxon>Pentapetalae</taxon>
        <taxon>rosids</taxon>
        <taxon>malvids</taxon>
        <taxon>Brassicales</taxon>
        <taxon>Brassicaceae</taxon>
        <taxon>Arabideae</taxon>
        <taxon>Arabis</taxon>
    </lineage>
</organism>
<comment type="caution">
    <text evidence="1">The sequence shown here is derived from an EMBL/GenBank/DDBJ whole genome shotgun (WGS) entry which is preliminary data.</text>
</comment>
<sequence length="75" mass="8587">MLEKDQVLAISRNRAGETGLHLLARKPSVFGHRKHLNFFQWLGNSMFEGMFREAKMRSSAPQVGGEYMELGYSKI</sequence>
<reference evidence="1" key="1">
    <citation type="submission" date="2019-07" db="EMBL/GenBank/DDBJ databases">
        <authorList>
            <person name="Dittberner H."/>
        </authorList>
    </citation>
    <scope>NUCLEOTIDE SEQUENCE [LARGE SCALE GENOMIC DNA]</scope>
</reference>
<accession>A0A565AUH2</accession>
<dbReference type="AlphaFoldDB" id="A0A565AUH2"/>
<name>A0A565AUH2_9BRAS</name>